<keyword evidence="3" id="KW-1185">Reference proteome</keyword>
<gene>
    <name evidence="2" type="ORF">EG68_12390</name>
</gene>
<evidence type="ECO:0000313" key="3">
    <source>
        <dbReference type="Proteomes" id="UP000822476"/>
    </source>
</evidence>
<name>A0A8S9YHL2_9TREM</name>
<dbReference type="GO" id="GO:0006400">
    <property type="term" value="P:tRNA modification"/>
    <property type="evidence" value="ECO:0007669"/>
    <property type="project" value="InterPro"/>
</dbReference>
<accession>A0A8S9YHL2</accession>
<proteinExistence type="predicted"/>
<dbReference type="SUPFAM" id="SSF143437">
    <property type="entry name" value="THUMP domain-like"/>
    <property type="match status" value="1"/>
</dbReference>
<evidence type="ECO:0000313" key="2">
    <source>
        <dbReference type="EMBL" id="KAF7234130.1"/>
    </source>
</evidence>
<dbReference type="Pfam" id="PF02926">
    <property type="entry name" value="THUMP"/>
    <property type="match status" value="1"/>
</dbReference>
<dbReference type="GO" id="GO:0003723">
    <property type="term" value="F:RNA binding"/>
    <property type="evidence" value="ECO:0007669"/>
    <property type="project" value="InterPro"/>
</dbReference>
<sequence length="103" mass="11538">MVPSQVAEQATLEGPKTFLVLFKARNYDRLSRDNAIEATVDAVRAVSPSWRISPHSPSVMICVNVLRSVACISMLEHFDRYRKYNIAELLASNIVKSQQSDVS</sequence>
<dbReference type="Gene3D" id="3.30.2300.10">
    <property type="entry name" value="THUMP superfamily"/>
    <property type="match status" value="1"/>
</dbReference>
<dbReference type="AlphaFoldDB" id="A0A8S9YHL2"/>
<dbReference type="OrthoDB" id="564646at2759"/>
<protein>
    <recommendedName>
        <fullName evidence="1">THUMP domain-containing protein</fullName>
    </recommendedName>
</protein>
<dbReference type="PANTHER" id="PTHR13452:SF10">
    <property type="entry name" value="THUMP DOMAIN-CONTAINING PROTEIN 1"/>
    <property type="match status" value="1"/>
</dbReference>
<dbReference type="PANTHER" id="PTHR13452">
    <property type="entry name" value="THUMP DOMAIN CONTAINING PROTEIN 1-RELATED"/>
    <property type="match status" value="1"/>
</dbReference>
<dbReference type="Proteomes" id="UP000822476">
    <property type="component" value="Unassembled WGS sequence"/>
</dbReference>
<dbReference type="InterPro" id="IPR040183">
    <property type="entry name" value="THUMPD1-like"/>
</dbReference>
<reference evidence="2" key="1">
    <citation type="submission" date="2019-07" db="EMBL/GenBank/DDBJ databases">
        <title>Annotation for the trematode Paragonimus miyazaki's.</title>
        <authorList>
            <person name="Choi Y.-J."/>
        </authorList>
    </citation>
    <scope>NUCLEOTIDE SEQUENCE</scope>
    <source>
        <strain evidence="2">Japan</strain>
    </source>
</reference>
<evidence type="ECO:0000259" key="1">
    <source>
        <dbReference type="Pfam" id="PF02926"/>
    </source>
</evidence>
<comment type="caution">
    <text evidence="2">The sequence shown here is derived from an EMBL/GenBank/DDBJ whole genome shotgun (WGS) entry which is preliminary data.</text>
</comment>
<dbReference type="EMBL" id="JTDE01012193">
    <property type="protein sequence ID" value="KAF7234130.1"/>
    <property type="molecule type" value="Genomic_DNA"/>
</dbReference>
<organism evidence="2 3">
    <name type="scientific">Paragonimus skrjabini miyazakii</name>
    <dbReference type="NCBI Taxonomy" id="59628"/>
    <lineage>
        <taxon>Eukaryota</taxon>
        <taxon>Metazoa</taxon>
        <taxon>Spiralia</taxon>
        <taxon>Lophotrochozoa</taxon>
        <taxon>Platyhelminthes</taxon>
        <taxon>Trematoda</taxon>
        <taxon>Digenea</taxon>
        <taxon>Plagiorchiida</taxon>
        <taxon>Troglotremata</taxon>
        <taxon>Troglotrematidae</taxon>
        <taxon>Paragonimus</taxon>
    </lineage>
</organism>
<dbReference type="InterPro" id="IPR004114">
    <property type="entry name" value="THUMP_dom"/>
</dbReference>
<feature type="domain" description="THUMP" evidence="1">
    <location>
        <begin position="6"/>
        <end position="74"/>
    </location>
</feature>